<reference evidence="2 3" key="1">
    <citation type="submission" date="2020-08" db="EMBL/GenBank/DDBJ databases">
        <title>Genomic Encyclopedia of Type Strains, Phase IV (KMG-V): Genome sequencing to study the core and pangenomes of soil and plant-associated prokaryotes.</title>
        <authorList>
            <person name="Whitman W."/>
        </authorList>
    </citation>
    <scope>NUCLEOTIDE SEQUENCE [LARGE SCALE GENOMIC DNA]</scope>
    <source>
        <strain evidence="2 3">X5P2</strain>
    </source>
</reference>
<sequence>MIGNSFARLTGSKRNLLALMASSAVFTAGCANMATTASNPTPLGHAATLSGKIHGGNQPVIGATVNLYFSGLKGSTTPAVLAATTTTDPAGSFAFSKDATNGDPNTGNTFSCPLGFDPLVYVISTGGNTQNNGDSTQTNTAAAFISVYGNCLELTAANHVDMTEVTTVATMAAVQQFFNPVPASGIKNSIIFDGTGQQSNIVTQLPATIALLADPSAGTAVTSTTIAASGSNVDPSVSVTATPEPGKVNLLANILSACINGPNNATPACTTLFTSATPPNTAYTANFTTASFPQAIDTLQAIYYLLSNPTSGGSGNIGTIFGLAGGVSGPYQPALATQPTDWTIAISYASTNTCGSASGSFINSPIDINIDSADNVWIDNVQATGGGNLSEISGAGVPLTCVLQGTGSSLGGATVDNLGNVWTGSGTSLYRYSNGNTLAFPATVTPIGVTADGLGNIYFTAVNGGVGSLYQIPGGASATAAIAPIQISNTVGPNPVRLMPDYQKNGSNVTIQGNIFVTSGTTSVAEVSPSALPTAPGYLNGFVTSTIPTSGNSYGISLGPQNNLYVSAVDSGAITALTLSGGNYVPLGSFPFTTPGTIGIATPTSIAVDGRLNVWIPNNATGNTSVSELGSTNGAALGLSPSTGFQKDASYLTGGRALAVDQAGNVWVAGDGINFVTEIVGAGVPIFQPYSLGLQKGRFQTIP</sequence>
<keyword evidence="1" id="KW-0732">Signal</keyword>
<dbReference type="Proteomes" id="UP000535182">
    <property type="component" value="Unassembled WGS sequence"/>
</dbReference>
<keyword evidence="3" id="KW-1185">Reference proteome</keyword>
<protein>
    <recommendedName>
        <fullName evidence="4">NHL repeat containing protein</fullName>
    </recommendedName>
</protein>
<dbReference type="SUPFAM" id="SSF63829">
    <property type="entry name" value="Calcium-dependent phosphotriesterase"/>
    <property type="match status" value="1"/>
</dbReference>
<evidence type="ECO:0000256" key="1">
    <source>
        <dbReference type="SAM" id="SignalP"/>
    </source>
</evidence>
<accession>A0A9X0QI57</accession>
<dbReference type="InterPro" id="IPR011042">
    <property type="entry name" value="6-blade_b-propeller_TolB-like"/>
</dbReference>
<comment type="caution">
    <text evidence="2">The sequence shown here is derived from an EMBL/GenBank/DDBJ whole genome shotgun (WGS) entry which is preliminary data.</text>
</comment>
<dbReference type="EMBL" id="JACHEB010000011">
    <property type="protein sequence ID" value="MBB5330770.1"/>
    <property type="molecule type" value="Genomic_DNA"/>
</dbReference>
<gene>
    <name evidence="2" type="ORF">HDF14_004406</name>
</gene>
<dbReference type="Gene3D" id="2.120.10.30">
    <property type="entry name" value="TolB, C-terminal domain"/>
    <property type="match status" value="1"/>
</dbReference>
<evidence type="ECO:0000313" key="3">
    <source>
        <dbReference type="Proteomes" id="UP000535182"/>
    </source>
</evidence>
<dbReference type="RefSeq" id="WP_183980504.1">
    <property type="nucleotide sequence ID" value="NZ_JACHEB010000011.1"/>
</dbReference>
<dbReference type="AlphaFoldDB" id="A0A9X0QI57"/>
<name>A0A9X0QI57_9BACT</name>
<evidence type="ECO:0008006" key="4">
    <source>
        <dbReference type="Google" id="ProtNLM"/>
    </source>
</evidence>
<feature type="signal peptide" evidence="1">
    <location>
        <begin position="1"/>
        <end position="33"/>
    </location>
</feature>
<proteinExistence type="predicted"/>
<organism evidence="2 3">
    <name type="scientific">Tunturiibacter gelidiferens</name>
    <dbReference type="NCBI Taxonomy" id="3069689"/>
    <lineage>
        <taxon>Bacteria</taxon>
        <taxon>Pseudomonadati</taxon>
        <taxon>Acidobacteriota</taxon>
        <taxon>Terriglobia</taxon>
        <taxon>Terriglobales</taxon>
        <taxon>Acidobacteriaceae</taxon>
        <taxon>Tunturiibacter</taxon>
    </lineage>
</organism>
<feature type="chain" id="PRO_5040819979" description="NHL repeat containing protein" evidence="1">
    <location>
        <begin position="34"/>
        <end position="703"/>
    </location>
</feature>
<evidence type="ECO:0000313" key="2">
    <source>
        <dbReference type="EMBL" id="MBB5330770.1"/>
    </source>
</evidence>